<reference evidence="2" key="1">
    <citation type="journal article" date="2019" name="Int. J. Syst. Evol. Microbiol.">
        <title>The Global Catalogue of Microorganisms (GCM) 10K type strain sequencing project: providing services to taxonomists for standard genome sequencing and annotation.</title>
        <authorList>
            <consortium name="The Broad Institute Genomics Platform"/>
            <consortium name="The Broad Institute Genome Sequencing Center for Infectious Disease"/>
            <person name="Wu L."/>
            <person name="Ma J."/>
        </authorList>
    </citation>
    <scope>NUCLEOTIDE SEQUENCE [LARGE SCALE GENOMIC DNA]</scope>
    <source>
        <strain evidence="2">CGMCC 1.16275</strain>
    </source>
</reference>
<name>A0ABW4HYV1_9SPHN</name>
<dbReference type="InterPro" id="IPR011067">
    <property type="entry name" value="Plasmid_toxin/cell-grow_inhib"/>
</dbReference>
<sequence length="117" mass="12600">MNSIASTTIFSAGDLVRAPFPHVERPVLVPRPALVVSRTALGPNGILTWTLMITNAERELWPGDIAIPDSEKLGLLIPSKVRTAKIAPIETHRASLIGRLDDTTLAKVRETLLASLG</sequence>
<dbReference type="SUPFAM" id="SSF50118">
    <property type="entry name" value="Cell growth inhibitor/plasmid maintenance toxic component"/>
    <property type="match status" value="1"/>
</dbReference>
<dbReference type="Proteomes" id="UP001597115">
    <property type="component" value="Unassembled WGS sequence"/>
</dbReference>
<evidence type="ECO:0000313" key="1">
    <source>
        <dbReference type="EMBL" id="MFD1610796.1"/>
    </source>
</evidence>
<protein>
    <submittedName>
        <fullName evidence="1">Type II toxin-antitoxin system PemK/MazF family toxin</fullName>
    </submittedName>
</protein>
<keyword evidence="2" id="KW-1185">Reference proteome</keyword>
<comment type="caution">
    <text evidence="1">The sequence shown here is derived from an EMBL/GenBank/DDBJ whole genome shotgun (WGS) entry which is preliminary data.</text>
</comment>
<dbReference type="Pfam" id="PF02452">
    <property type="entry name" value="PemK_toxin"/>
    <property type="match status" value="1"/>
</dbReference>
<evidence type="ECO:0000313" key="2">
    <source>
        <dbReference type="Proteomes" id="UP001597115"/>
    </source>
</evidence>
<dbReference type="Gene3D" id="2.30.30.110">
    <property type="match status" value="1"/>
</dbReference>
<dbReference type="EMBL" id="JBHUDY010000001">
    <property type="protein sequence ID" value="MFD1610796.1"/>
    <property type="molecule type" value="Genomic_DNA"/>
</dbReference>
<organism evidence="1 2">
    <name type="scientific">Sphingomonas tabacisoli</name>
    <dbReference type="NCBI Taxonomy" id="2249466"/>
    <lineage>
        <taxon>Bacteria</taxon>
        <taxon>Pseudomonadati</taxon>
        <taxon>Pseudomonadota</taxon>
        <taxon>Alphaproteobacteria</taxon>
        <taxon>Sphingomonadales</taxon>
        <taxon>Sphingomonadaceae</taxon>
        <taxon>Sphingomonas</taxon>
    </lineage>
</organism>
<accession>A0ABW4HYV1</accession>
<dbReference type="InterPro" id="IPR003477">
    <property type="entry name" value="PemK-like"/>
</dbReference>
<gene>
    <name evidence="1" type="ORF">ACFSCW_03160</name>
</gene>
<dbReference type="RefSeq" id="WP_380886815.1">
    <property type="nucleotide sequence ID" value="NZ_JBHUDY010000001.1"/>
</dbReference>
<proteinExistence type="predicted"/>